<dbReference type="Pfam" id="PF12937">
    <property type="entry name" value="F-box-like"/>
    <property type="match status" value="1"/>
</dbReference>
<accession>A0AAN8N0W9</accession>
<gene>
    <name evidence="2" type="ORF">TWF718_007630</name>
</gene>
<dbReference type="AlphaFoldDB" id="A0AAN8N0W9"/>
<reference evidence="2 3" key="1">
    <citation type="submission" date="2019-10" db="EMBL/GenBank/DDBJ databases">
        <authorList>
            <person name="Palmer J.M."/>
        </authorList>
    </citation>
    <scope>NUCLEOTIDE SEQUENCE [LARGE SCALE GENOMIC DNA]</scope>
    <source>
        <strain evidence="2 3">TWF718</strain>
    </source>
</reference>
<sequence>MPYSKPCPSIITLPTEIQLEIFSYLTDMNSQSSIYGTCTFWRRMLSEHTMLRAARYYRGRAPYIYFPVVHRFFDISPRGNGRCQIRDGAIINYQYKTDIFGYMDVSGMVKNDAIFSPVCGTGWWAPRRQGTTVDSKSIWSQDVVKTGNGTAIGHAAYKDEQDAGGELSITSNVGITVDDNNTSDAIWIHIQIGHKYERENNGDPSFSAWERVSLPKNSTIENWTNAFLEAVQLLLHQRGESKVADFDMDFREAFVSGSKPMEGWYLDIWVILPENLEDRLVRLEDDIRDIQRDHGLVIVAFV</sequence>
<proteinExistence type="predicted"/>
<evidence type="ECO:0000313" key="3">
    <source>
        <dbReference type="Proteomes" id="UP001313282"/>
    </source>
</evidence>
<dbReference type="EMBL" id="JAVHNR010000004">
    <property type="protein sequence ID" value="KAK6345722.1"/>
    <property type="molecule type" value="Genomic_DNA"/>
</dbReference>
<protein>
    <recommendedName>
        <fullName evidence="1">F-box domain-containing protein</fullName>
    </recommendedName>
</protein>
<evidence type="ECO:0000259" key="1">
    <source>
        <dbReference type="Pfam" id="PF12937"/>
    </source>
</evidence>
<dbReference type="SUPFAM" id="SSF81383">
    <property type="entry name" value="F-box domain"/>
    <property type="match status" value="1"/>
</dbReference>
<dbReference type="InterPro" id="IPR036047">
    <property type="entry name" value="F-box-like_dom_sf"/>
</dbReference>
<organism evidence="2 3">
    <name type="scientific">Orbilia javanica</name>
    <dbReference type="NCBI Taxonomy" id="47235"/>
    <lineage>
        <taxon>Eukaryota</taxon>
        <taxon>Fungi</taxon>
        <taxon>Dikarya</taxon>
        <taxon>Ascomycota</taxon>
        <taxon>Pezizomycotina</taxon>
        <taxon>Orbiliomycetes</taxon>
        <taxon>Orbiliales</taxon>
        <taxon>Orbiliaceae</taxon>
        <taxon>Orbilia</taxon>
    </lineage>
</organism>
<comment type="caution">
    <text evidence="2">The sequence shown here is derived from an EMBL/GenBank/DDBJ whole genome shotgun (WGS) entry which is preliminary data.</text>
</comment>
<dbReference type="Proteomes" id="UP001313282">
    <property type="component" value="Unassembled WGS sequence"/>
</dbReference>
<feature type="domain" description="F-box" evidence="1">
    <location>
        <begin position="12"/>
        <end position="48"/>
    </location>
</feature>
<name>A0AAN8N0W9_9PEZI</name>
<evidence type="ECO:0000313" key="2">
    <source>
        <dbReference type="EMBL" id="KAK6345722.1"/>
    </source>
</evidence>
<dbReference type="CDD" id="cd09917">
    <property type="entry name" value="F-box_SF"/>
    <property type="match status" value="1"/>
</dbReference>
<dbReference type="InterPro" id="IPR001810">
    <property type="entry name" value="F-box_dom"/>
</dbReference>
<keyword evidence="3" id="KW-1185">Reference proteome</keyword>